<sequence length="354" mass="39228">MKEIAADGATLLAVAYWVAALTLLLALGLLTVIVCLRAHSQKRELRNKRALQHWLQVMRHTLAGEEVQVRPLARDEAAGFIEAWNATHESLSQADSARLLPLGHRVGLMDAARHMLPGNYHDRAMAIVALGHLRDHRVFDELVPFLNDRSPIVSLCAAHALGKVDPPQAMAKFVPMIMERDDWMPGNVASVLARNEDGSAVRELDNALLRANKSNMVKLVRFLADIDPEHAAGVIRQLLDTSADDHAISVCLQLVNDKQDRERVAGFLGASRWHVRMHAASALGRIGEAADSQRLEPLLADQVWWVRYRAAQALHMLPGMGTTELRQMQQRQSDAYGRDIIDQVLSEHDLGVAA</sequence>
<dbReference type="InterPro" id="IPR011989">
    <property type="entry name" value="ARM-like"/>
</dbReference>
<dbReference type="PANTHER" id="PTHR12697">
    <property type="entry name" value="PBS LYASE HEAT-LIKE PROTEIN"/>
    <property type="match status" value="1"/>
</dbReference>
<dbReference type="Gene3D" id="1.25.10.10">
    <property type="entry name" value="Leucine-rich Repeat Variant"/>
    <property type="match status" value="2"/>
</dbReference>
<organism evidence="2 3">
    <name type="scientific">Dyella ginsengisoli</name>
    <dbReference type="NCBI Taxonomy" id="363848"/>
    <lineage>
        <taxon>Bacteria</taxon>
        <taxon>Pseudomonadati</taxon>
        <taxon>Pseudomonadota</taxon>
        <taxon>Gammaproteobacteria</taxon>
        <taxon>Lysobacterales</taxon>
        <taxon>Rhodanobacteraceae</taxon>
        <taxon>Dyella</taxon>
    </lineage>
</organism>
<name>A0ABW8JWI3_9GAMM</name>
<keyword evidence="1" id="KW-1133">Transmembrane helix</keyword>
<accession>A0ABW8JWI3</accession>
<feature type="transmembrane region" description="Helical" evidence="1">
    <location>
        <begin position="14"/>
        <end position="36"/>
    </location>
</feature>
<dbReference type="Proteomes" id="UP001620460">
    <property type="component" value="Unassembled WGS sequence"/>
</dbReference>
<keyword evidence="1" id="KW-0812">Transmembrane</keyword>
<keyword evidence="3" id="KW-1185">Reference proteome</keyword>
<dbReference type="Pfam" id="PF13646">
    <property type="entry name" value="HEAT_2"/>
    <property type="match status" value="2"/>
</dbReference>
<reference evidence="2 3" key="1">
    <citation type="submission" date="2020-10" db="EMBL/GenBank/DDBJ databases">
        <title>Phylogeny of dyella-like bacteria.</title>
        <authorList>
            <person name="Fu J."/>
        </authorList>
    </citation>
    <scope>NUCLEOTIDE SEQUENCE [LARGE SCALE GENOMIC DNA]</scope>
    <source>
        <strain evidence="2 3">Gsoil3046</strain>
    </source>
</reference>
<gene>
    <name evidence="2" type="ORF">ISP17_16210</name>
</gene>
<evidence type="ECO:0000313" key="2">
    <source>
        <dbReference type="EMBL" id="MFK2905505.1"/>
    </source>
</evidence>
<dbReference type="RefSeq" id="WP_404634977.1">
    <property type="nucleotide sequence ID" value="NZ_JADIKM010000005.1"/>
</dbReference>
<proteinExistence type="predicted"/>
<dbReference type="InterPro" id="IPR004155">
    <property type="entry name" value="PBS_lyase_HEAT"/>
</dbReference>
<protein>
    <submittedName>
        <fullName evidence="2">HEAT repeat domain-containing protein</fullName>
    </submittedName>
</protein>
<evidence type="ECO:0000313" key="3">
    <source>
        <dbReference type="Proteomes" id="UP001620460"/>
    </source>
</evidence>
<dbReference type="InterPro" id="IPR016024">
    <property type="entry name" value="ARM-type_fold"/>
</dbReference>
<keyword evidence="1" id="KW-0472">Membrane</keyword>
<evidence type="ECO:0000256" key="1">
    <source>
        <dbReference type="SAM" id="Phobius"/>
    </source>
</evidence>
<dbReference type="SUPFAM" id="SSF48371">
    <property type="entry name" value="ARM repeat"/>
    <property type="match status" value="1"/>
</dbReference>
<dbReference type="EMBL" id="JADIKM010000005">
    <property type="protein sequence ID" value="MFK2905505.1"/>
    <property type="molecule type" value="Genomic_DNA"/>
</dbReference>
<comment type="caution">
    <text evidence="2">The sequence shown here is derived from an EMBL/GenBank/DDBJ whole genome shotgun (WGS) entry which is preliminary data.</text>
</comment>
<dbReference type="PANTHER" id="PTHR12697:SF5">
    <property type="entry name" value="DEOXYHYPUSINE HYDROXYLASE"/>
    <property type="match status" value="1"/>
</dbReference>
<dbReference type="SMART" id="SM00567">
    <property type="entry name" value="EZ_HEAT"/>
    <property type="match status" value="3"/>
</dbReference>